<keyword evidence="1" id="KW-0472">Membrane</keyword>
<evidence type="ECO:0000256" key="1">
    <source>
        <dbReference type="SAM" id="Phobius"/>
    </source>
</evidence>
<dbReference type="Proteomes" id="UP000185639">
    <property type="component" value="Unassembled WGS sequence"/>
</dbReference>
<dbReference type="AlphaFoldDB" id="A0A1N7KCW9"/>
<keyword evidence="2" id="KW-0732">Signal</keyword>
<keyword evidence="1" id="KW-1133">Transmembrane helix</keyword>
<keyword evidence="4" id="KW-1185">Reference proteome</keyword>
<gene>
    <name evidence="3" type="ORF">SAMN05421686_102429</name>
</gene>
<keyword evidence="1" id="KW-0812">Transmembrane</keyword>
<reference evidence="4" key="1">
    <citation type="submission" date="2017-01" db="EMBL/GenBank/DDBJ databases">
        <authorList>
            <person name="Varghese N."/>
            <person name="Submissions S."/>
        </authorList>
    </citation>
    <scope>NUCLEOTIDE SEQUENCE [LARGE SCALE GENOMIC DNA]</scope>
    <source>
        <strain evidence="4">DSM 24913</strain>
    </source>
</reference>
<protein>
    <recommendedName>
        <fullName evidence="5">HupE / UreJ protein</fullName>
    </recommendedName>
</protein>
<name>A0A1N7KCW9_9GAMM</name>
<evidence type="ECO:0000313" key="4">
    <source>
        <dbReference type="Proteomes" id="UP000185639"/>
    </source>
</evidence>
<sequence>MKKLMAGLVASVVSTVAFAHEGDHSGESLGGLVHHSLFDADHLLMLLGAVLVIGSGVAMFVRSQKARANAEKADK</sequence>
<proteinExistence type="predicted"/>
<dbReference type="EMBL" id="FTOH01000002">
    <property type="protein sequence ID" value="SIS59399.1"/>
    <property type="molecule type" value="Genomic_DNA"/>
</dbReference>
<dbReference type="RefSeq" id="WP_076514531.1">
    <property type="nucleotide sequence ID" value="NZ_FTOH01000002.1"/>
</dbReference>
<evidence type="ECO:0008006" key="5">
    <source>
        <dbReference type="Google" id="ProtNLM"/>
    </source>
</evidence>
<accession>A0A1N7KCW9</accession>
<feature type="transmembrane region" description="Helical" evidence="1">
    <location>
        <begin position="43"/>
        <end position="61"/>
    </location>
</feature>
<feature type="signal peptide" evidence="2">
    <location>
        <begin position="1"/>
        <end position="19"/>
    </location>
</feature>
<organism evidence="3 4">
    <name type="scientific">Thalassolituus maritimus</name>
    <dbReference type="NCBI Taxonomy" id="484498"/>
    <lineage>
        <taxon>Bacteria</taxon>
        <taxon>Pseudomonadati</taxon>
        <taxon>Pseudomonadota</taxon>
        <taxon>Gammaproteobacteria</taxon>
        <taxon>Oceanospirillales</taxon>
        <taxon>Oceanospirillaceae</taxon>
        <taxon>Thalassolituus</taxon>
    </lineage>
</organism>
<feature type="chain" id="PRO_5012975564" description="HupE / UreJ protein" evidence="2">
    <location>
        <begin position="20"/>
        <end position="75"/>
    </location>
</feature>
<evidence type="ECO:0000313" key="3">
    <source>
        <dbReference type="EMBL" id="SIS59399.1"/>
    </source>
</evidence>
<dbReference type="STRING" id="484498.SAMN05421686_102429"/>
<evidence type="ECO:0000256" key="2">
    <source>
        <dbReference type="SAM" id="SignalP"/>
    </source>
</evidence>